<keyword evidence="3" id="KW-1185">Reference proteome</keyword>
<protein>
    <submittedName>
        <fullName evidence="2">Uncharacterized protein</fullName>
    </submittedName>
</protein>
<accession>A0ABU2M7V6</accession>
<comment type="caution">
    <text evidence="2">The sequence shown here is derived from an EMBL/GenBank/DDBJ whole genome shotgun (WGS) entry which is preliminary data.</text>
</comment>
<feature type="compositionally biased region" description="Basic and acidic residues" evidence="1">
    <location>
        <begin position="29"/>
        <end position="55"/>
    </location>
</feature>
<dbReference type="Proteomes" id="UP001183390">
    <property type="component" value="Unassembled WGS sequence"/>
</dbReference>
<evidence type="ECO:0000313" key="2">
    <source>
        <dbReference type="EMBL" id="MDT0328748.1"/>
    </source>
</evidence>
<feature type="region of interest" description="Disordered" evidence="1">
    <location>
        <begin position="29"/>
        <end position="68"/>
    </location>
</feature>
<name>A0ABU2M7V6_9ACTN</name>
<reference evidence="3" key="1">
    <citation type="submission" date="2023-07" db="EMBL/GenBank/DDBJ databases">
        <title>30 novel species of actinomycetes from the DSMZ collection.</title>
        <authorList>
            <person name="Nouioui I."/>
        </authorList>
    </citation>
    <scope>NUCLEOTIDE SEQUENCE [LARGE SCALE GENOMIC DNA]</scope>
    <source>
        <strain evidence="3">DSM 44743</strain>
    </source>
</reference>
<proteinExistence type="predicted"/>
<organism evidence="2 3">
    <name type="scientific">Nocardiopsis lambiniae</name>
    <dbReference type="NCBI Taxonomy" id="3075539"/>
    <lineage>
        <taxon>Bacteria</taxon>
        <taxon>Bacillati</taxon>
        <taxon>Actinomycetota</taxon>
        <taxon>Actinomycetes</taxon>
        <taxon>Streptosporangiales</taxon>
        <taxon>Nocardiopsidaceae</taxon>
        <taxon>Nocardiopsis</taxon>
    </lineage>
</organism>
<dbReference type="RefSeq" id="WP_311511451.1">
    <property type="nucleotide sequence ID" value="NZ_JAVREP010000005.1"/>
</dbReference>
<evidence type="ECO:0000313" key="3">
    <source>
        <dbReference type="Proteomes" id="UP001183390"/>
    </source>
</evidence>
<gene>
    <name evidence="2" type="ORF">RM479_10050</name>
</gene>
<dbReference type="EMBL" id="JAVREP010000005">
    <property type="protein sequence ID" value="MDT0328748.1"/>
    <property type="molecule type" value="Genomic_DNA"/>
</dbReference>
<sequence length="68" mass="7891">MRDTDGHHRFEEHPVMHTELLGQTARAMHEERLRDAGIRREAARRRDEARDRAKVENTGAKGRFGRAA</sequence>
<evidence type="ECO:0000256" key="1">
    <source>
        <dbReference type="SAM" id="MobiDB-lite"/>
    </source>
</evidence>